<feature type="region of interest" description="Disordered" evidence="13">
    <location>
        <begin position="565"/>
        <end position="652"/>
    </location>
</feature>
<proteinExistence type="predicted"/>
<keyword evidence="10" id="KW-0804">Transcription</keyword>
<comment type="caution">
    <text evidence="16">The sequence shown here is derived from an EMBL/GenBank/DDBJ whole genome shotgun (WGS) entry which is preliminary data.</text>
</comment>
<evidence type="ECO:0000313" key="17">
    <source>
        <dbReference type="Proteomes" id="UP001219518"/>
    </source>
</evidence>
<feature type="compositionally biased region" description="Low complexity" evidence="13">
    <location>
        <begin position="565"/>
        <end position="596"/>
    </location>
</feature>
<evidence type="ECO:0000256" key="1">
    <source>
        <dbReference type="ARBA" id="ARBA00004123"/>
    </source>
</evidence>
<keyword evidence="4" id="KW-0862">Zinc</keyword>
<keyword evidence="6" id="KW-0223">Dioxygenase</keyword>
<evidence type="ECO:0000256" key="3">
    <source>
        <dbReference type="ARBA" id="ARBA00022771"/>
    </source>
</evidence>
<keyword evidence="17" id="KW-1185">Reference proteome</keyword>
<evidence type="ECO:0000256" key="7">
    <source>
        <dbReference type="ARBA" id="ARBA00023002"/>
    </source>
</evidence>
<evidence type="ECO:0000256" key="4">
    <source>
        <dbReference type="ARBA" id="ARBA00022833"/>
    </source>
</evidence>
<keyword evidence="11" id="KW-0539">Nucleus</keyword>
<evidence type="ECO:0000256" key="11">
    <source>
        <dbReference type="ARBA" id="ARBA00023242"/>
    </source>
</evidence>
<dbReference type="Proteomes" id="UP001219518">
    <property type="component" value="Unassembled WGS sequence"/>
</dbReference>
<evidence type="ECO:0000256" key="13">
    <source>
        <dbReference type="SAM" id="MobiDB-lite"/>
    </source>
</evidence>
<dbReference type="SUPFAM" id="SSF57903">
    <property type="entry name" value="FYVE/PHD zinc finger"/>
    <property type="match status" value="1"/>
</dbReference>
<evidence type="ECO:0000256" key="10">
    <source>
        <dbReference type="ARBA" id="ARBA00023163"/>
    </source>
</evidence>
<dbReference type="GO" id="GO:0005634">
    <property type="term" value="C:nucleus"/>
    <property type="evidence" value="ECO:0007669"/>
    <property type="project" value="UniProtKB-SubCell"/>
</dbReference>
<sequence length="987" mass="110665">MASDELPVCVCGLETGNDRFMIECDICKTWYHGDCVKICEYEAPDIGKYHCPRCAPIYGPSTYSTPANYHRHDCNDANAETKPVQTGTPVFITELKTRHFPAADGVVQRLRGSQVTLQYLHQNGFDYPIVIEDRDGLEMKLPPDDFSLRDIEKLLGCDREIDVIDVGRQADFRMKIRDLVHYYRQPVRKRILNVISLEFSNTIMSDLVDAPYIARKMDWVSYVWPDDDTECEKPKVQKYCLIGAKDSYTDFHIDFGGTSVWYHILKGEKVFYLIKPTQANLSLYQRWMTSSTQQDMFFGDQVDACYRLVVRRGSTLLIPTGWIHAVLTPSDSLVFGGNFLHSFNIPLQIQIYEMQRKMTLTDKPLVYETERKMNTPEKFLFPAFERINWYAAERLVQELHDCRNSNSPKYMTTLLTGAKALVGALKLWNIRRTSEEIPATVNTHKLLKDLSKEIRYTERHFNQLWPPKPERESKRQKRKPLDKDFVDFSALKEEQVKLSPKRKEQTVISNPPLKILLPKEKLDSSLAGTLASVSGSLFKAESTDSQDSSDSSSSRLKLKLSLPKPNVYPYSSVPSPGSAISPALSSSSAPSRESVPTPVVVTLKSPHPPSHHITKPNKQSGKRGAVSKKNVSRNQHHVIVENPNTPSAQHRGGTILRFKFGPKEASVENKQMLISDNDVYDFHDSDEESRLLIDEKGGSKKVKNNFNANVPDMNAEVFGGDMEVAGEVDVVSDVPKNGIEELLKASCYTLEAPEDMESGRASQSTREAIAGMLSLGSSTFCNQEAISGRSQQSRPKVLIPARTQIQMLTEELGEPIDKVHQDEDYIYPSLVASDDEDNVFKPRGKRPMDEAWNPKARVGPVGPKVNRPAREGAKKQSVEKGLEAAAAKRAGLPPPKRPYNRKVQKTTPDVAIVKGEPQPTLTASTSTTSNPPQQSAQPVQSGKPSSSPSKSSSDSSQKKAKLRSHKKGMATAKQRLGKILKIHKMIY</sequence>
<evidence type="ECO:0000256" key="5">
    <source>
        <dbReference type="ARBA" id="ARBA00022853"/>
    </source>
</evidence>
<dbReference type="SMART" id="SM00249">
    <property type="entry name" value="PHD"/>
    <property type="match status" value="1"/>
</dbReference>
<dbReference type="Gene3D" id="1.20.58.1360">
    <property type="match status" value="1"/>
</dbReference>
<reference evidence="16" key="2">
    <citation type="journal article" date="2023" name="BMC Genomics">
        <title>Pest status, molecular evolution, and epigenetic factors derived from the genome assembly of Frankliniella fusca, a thysanopteran phytovirus vector.</title>
        <authorList>
            <person name="Catto M.A."/>
            <person name="Labadie P.E."/>
            <person name="Jacobson A.L."/>
            <person name="Kennedy G.G."/>
            <person name="Srinivasan R."/>
            <person name="Hunt B.G."/>
        </authorList>
    </citation>
    <scope>NUCLEOTIDE SEQUENCE</scope>
    <source>
        <strain evidence="16">PL_HMW_Pooled</strain>
    </source>
</reference>
<keyword evidence="2" id="KW-0479">Metal-binding</keyword>
<evidence type="ECO:0000256" key="6">
    <source>
        <dbReference type="ARBA" id="ARBA00022964"/>
    </source>
</evidence>
<name>A0AAE1H5Z0_9NEOP</name>
<dbReference type="PANTHER" id="PTHR23123">
    <property type="entry name" value="PHD/F-BOX CONTAINING PROTEIN"/>
    <property type="match status" value="1"/>
</dbReference>
<evidence type="ECO:0000256" key="9">
    <source>
        <dbReference type="ARBA" id="ARBA00023015"/>
    </source>
</evidence>
<organism evidence="16 17">
    <name type="scientific">Frankliniella fusca</name>
    <dbReference type="NCBI Taxonomy" id="407009"/>
    <lineage>
        <taxon>Eukaryota</taxon>
        <taxon>Metazoa</taxon>
        <taxon>Ecdysozoa</taxon>
        <taxon>Arthropoda</taxon>
        <taxon>Hexapoda</taxon>
        <taxon>Insecta</taxon>
        <taxon>Pterygota</taxon>
        <taxon>Neoptera</taxon>
        <taxon>Paraneoptera</taxon>
        <taxon>Thysanoptera</taxon>
        <taxon>Terebrantia</taxon>
        <taxon>Thripoidea</taxon>
        <taxon>Thripidae</taxon>
        <taxon>Frankliniella</taxon>
    </lineage>
</organism>
<feature type="domain" description="PHD-type" evidence="14">
    <location>
        <begin position="6"/>
        <end position="57"/>
    </location>
</feature>
<evidence type="ECO:0000259" key="15">
    <source>
        <dbReference type="PROSITE" id="PS51184"/>
    </source>
</evidence>
<keyword evidence="3 12" id="KW-0863">Zinc-finger</keyword>
<feature type="domain" description="JmjC" evidence="15">
    <location>
        <begin position="199"/>
        <end position="356"/>
    </location>
</feature>
<keyword evidence="8" id="KW-0408">Iron</keyword>
<dbReference type="Pfam" id="PF17811">
    <property type="entry name" value="JHD"/>
    <property type="match status" value="1"/>
</dbReference>
<gene>
    <name evidence="16" type="ORF">KUF71_024690</name>
</gene>
<dbReference type="InterPro" id="IPR019787">
    <property type="entry name" value="Znf_PHD-finger"/>
</dbReference>
<dbReference type="InterPro" id="IPR011011">
    <property type="entry name" value="Znf_FYVE_PHD"/>
</dbReference>
<keyword evidence="7" id="KW-0560">Oxidoreductase</keyword>
<dbReference type="Pfam" id="PF00628">
    <property type="entry name" value="PHD"/>
    <property type="match status" value="1"/>
</dbReference>
<protein>
    <submittedName>
        <fullName evidence="16">Lysine-specific demethylase 7B</fullName>
    </submittedName>
</protein>
<dbReference type="InterPro" id="IPR001965">
    <property type="entry name" value="Znf_PHD"/>
</dbReference>
<dbReference type="GO" id="GO:0008270">
    <property type="term" value="F:zinc ion binding"/>
    <property type="evidence" value="ECO:0007669"/>
    <property type="project" value="UniProtKB-KW"/>
</dbReference>
<keyword evidence="9" id="KW-0805">Transcription regulation</keyword>
<dbReference type="InterPro" id="IPR041070">
    <property type="entry name" value="JHD"/>
</dbReference>
<dbReference type="EMBL" id="JAHWGI010000435">
    <property type="protein sequence ID" value="KAK3915419.1"/>
    <property type="molecule type" value="Genomic_DNA"/>
</dbReference>
<feature type="compositionally biased region" description="Basic and acidic residues" evidence="13">
    <location>
        <begin position="868"/>
        <end position="882"/>
    </location>
</feature>
<comment type="subcellular location">
    <subcellularLocation>
        <location evidence="1">Nucleus</location>
    </subcellularLocation>
</comment>
<dbReference type="SUPFAM" id="SSF51197">
    <property type="entry name" value="Clavaminate synthase-like"/>
    <property type="match status" value="1"/>
</dbReference>
<dbReference type="PROSITE" id="PS51184">
    <property type="entry name" value="JMJC"/>
    <property type="match status" value="1"/>
</dbReference>
<accession>A0AAE1H5Z0</accession>
<feature type="compositionally biased region" description="Basic residues" evidence="13">
    <location>
        <begin position="958"/>
        <end position="968"/>
    </location>
</feature>
<dbReference type="Gene3D" id="2.60.120.650">
    <property type="entry name" value="Cupin"/>
    <property type="match status" value="1"/>
</dbReference>
<feature type="compositionally biased region" description="Low complexity" evidence="13">
    <location>
        <begin position="917"/>
        <end position="955"/>
    </location>
</feature>
<dbReference type="InterPro" id="IPR050690">
    <property type="entry name" value="JHDM1_Histone_Demethylase"/>
</dbReference>
<dbReference type="Pfam" id="PF02373">
    <property type="entry name" value="JmjC"/>
    <property type="match status" value="1"/>
</dbReference>
<dbReference type="GO" id="GO:0051213">
    <property type="term" value="F:dioxygenase activity"/>
    <property type="evidence" value="ECO:0007669"/>
    <property type="project" value="UniProtKB-KW"/>
</dbReference>
<dbReference type="GO" id="GO:0006325">
    <property type="term" value="P:chromatin organization"/>
    <property type="evidence" value="ECO:0007669"/>
    <property type="project" value="UniProtKB-KW"/>
</dbReference>
<evidence type="ECO:0000256" key="8">
    <source>
        <dbReference type="ARBA" id="ARBA00023004"/>
    </source>
</evidence>
<evidence type="ECO:0000256" key="2">
    <source>
        <dbReference type="ARBA" id="ARBA00022723"/>
    </source>
</evidence>
<dbReference type="PROSITE" id="PS50016">
    <property type="entry name" value="ZF_PHD_2"/>
    <property type="match status" value="1"/>
</dbReference>
<keyword evidence="5" id="KW-0156">Chromatin regulator</keyword>
<dbReference type="PROSITE" id="PS01359">
    <property type="entry name" value="ZF_PHD_1"/>
    <property type="match status" value="1"/>
</dbReference>
<dbReference type="InterPro" id="IPR019786">
    <property type="entry name" value="Zinc_finger_PHD-type_CS"/>
</dbReference>
<reference evidence="16" key="1">
    <citation type="submission" date="2021-07" db="EMBL/GenBank/DDBJ databases">
        <authorList>
            <person name="Catto M.A."/>
            <person name="Jacobson A."/>
            <person name="Kennedy G."/>
            <person name="Labadie P."/>
            <person name="Hunt B.G."/>
            <person name="Srinivasan R."/>
        </authorList>
    </citation>
    <scope>NUCLEOTIDE SEQUENCE</scope>
    <source>
        <strain evidence="16">PL_HMW_Pooled</strain>
        <tissue evidence="16">Head</tissue>
    </source>
</reference>
<dbReference type="SMART" id="SM00558">
    <property type="entry name" value="JmjC"/>
    <property type="match status" value="1"/>
</dbReference>
<feature type="region of interest" description="Disordered" evidence="13">
    <location>
        <begin position="837"/>
        <end position="977"/>
    </location>
</feature>
<evidence type="ECO:0000256" key="12">
    <source>
        <dbReference type="PROSITE-ProRule" id="PRU00146"/>
    </source>
</evidence>
<evidence type="ECO:0000259" key="14">
    <source>
        <dbReference type="PROSITE" id="PS50016"/>
    </source>
</evidence>
<dbReference type="AlphaFoldDB" id="A0AAE1H5Z0"/>
<evidence type="ECO:0000313" key="16">
    <source>
        <dbReference type="EMBL" id="KAK3915419.1"/>
    </source>
</evidence>
<dbReference type="InterPro" id="IPR003347">
    <property type="entry name" value="JmjC_dom"/>
</dbReference>